<keyword evidence="4" id="KW-1185">Reference proteome</keyword>
<evidence type="ECO:0000256" key="1">
    <source>
        <dbReference type="SAM" id="Phobius"/>
    </source>
</evidence>
<keyword evidence="1" id="KW-0472">Membrane</keyword>
<dbReference type="InterPro" id="IPR029069">
    <property type="entry name" value="HotDog_dom_sf"/>
</dbReference>
<organism evidence="3 4">
    <name type="scientific">Oceaniferula flava</name>
    <dbReference type="NCBI Taxonomy" id="2800421"/>
    <lineage>
        <taxon>Bacteria</taxon>
        <taxon>Pseudomonadati</taxon>
        <taxon>Verrucomicrobiota</taxon>
        <taxon>Verrucomicrobiia</taxon>
        <taxon>Verrucomicrobiales</taxon>
        <taxon>Verrucomicrobiaceae</taxon>
        <taxon>Oceaniferula</taxon>
    </lineage>
</organism>
<feature type="domain" description="Thioesterase putative" evidence="2">
    <location>
        <begin position="7"/>
        <end position="148"/>
    </location>
</feature>
<sequence length="153" mass="16970">MSEINLKEVLDYVQEHIPITVHLGAAIPRYDGSSLTVTAPLAENLNHRQSAFGGSLSAIAILSGWALLFVKLRELGIRSRLVIQKTEFDFLAPVTDDFESLSRLPTEQKYDRFIKMLTTKGRARLVVESEVTCDGQLCGTHKGTFVAVLLTDH</sequence>
<dbReference type="InterPro" id="IPR012660">
    <property type="entry name" value="YiiD_C"/>
</dbReference>
<evidence type="ECO:0000313" key="4">
    <source>
        <dbReference type="Proteomes" id="UP000634206"/>
    </source>
</evidence>
<protein>
    <submittedName>
        <fullName evidence="3">Thioesterase domain-containing protein</fullName>
    </submittedName>
</protein>
<comment type="caution">
    <text evidence="3">The sequence shown here is derived from an EMBL/GenBank/DDBJ whole genome shotgun (WGS) entry which is preliminary data.</text>
</comment>
<keyword evidence="1" id="KW-0812">Transmembrane</keyword>
<dbReference type="AlphaFoldDB" id="A0AAE2SBH6"/>
<dbReference type="Gene3D" id="3.10.129.10">
    <property type="entry name" value="Hotdog Thioesterase"/>
    <property type="match status" value="1"/>
</dbReference>
<dbReference type="RefSeq" id="WP_309490021.1">
    <property type="nucleotide sequence ID" value="NZ_JAENIG010000006.1"/>
</dbReference>
<gene>
    <name evidence="3" type="ORF">JIN83_10590</name>
</gene>
<accession>A0AAE2SBH6</accession>
<dbReference type="NCBIfam" id="TIGR02447">
    <property type="entry name" value="yiiD_Cterm"/>
    <property type="match status" value="1"/>
</dbReference>
<feature type="transmembrane region" description="Helical" evidence="1">
    <location>
        <begin position="51"/>
        <end position="70"/>
    </location>
</feature>
<reference evidence="3" key="1">
    <citation type="submission" date="2021-01" db="EMBL/GenBank/DDBJ databases">
        <title>Modified the classification status of verrucomicrobia.</title>
        <authorList>
            <person name="Feng X."/>
        </authorList>
    </citation>
    <scope>NUCLEOTIDE SEQUENCE</scope>
    <source>
        <strain evidence="3">5K15</strain>
    </source>
</reference>
<dbReference type="Proteomes" id="UP000634206">
    <property type="component" value="Unassembled WGS sequence"/>
</dbReference>
<evidence type="ECO:0000313" key="3">
    <source>
        <dbReference type="EMBL" id="MBK1855408.1"/>
    </source>
</evidence>
<dbReference type="Pfam" id="PF09500">
    <property type="entry name" value="YiiD_C"/>
    <property type="match status" value="1"/>
</dbReference>
<keyword evidence="1" id="KW-1133">Transmembrane helix</keyword>
<dbReference type="SUPFAM" id="SSF54637">
    <property type="entry name" value="Thioesterase/thiol ester dehydrase-isomerase"/>
    <property type="match status" value="1"/>
</dbReference>
<name>A0AAE2SBH6_9BACT</name>
<evidence type="ECO:0000259" key="2">
    <source>
        <dbReference type="Pfam" id="PF09500"/>
    </source>
</evidence>
<dbReference type="EMBL" id="JAENIG010000006">
    <property type="protein sequence ID" value="MBK1855408.1"/>
    <property type="molecule type" value="Genomic_DNA"/>
</dbReference>
<proteinExistence type="predicted"/>